<reference evidence="1" key="2">
    <citation type="submission" date="2017-12" db="EMBL/GenBank/DDBJ databases">
        <title>WGS assembly of Marchantia polymorpha.</title>
        <authorList>
            <person name="Bowman J.L."/>
            <person name="Kohchi T."/>
            <person name="Yamato K.T."/>
            <person name="Jenkins J."/>
            <person name="Shu S."/>
            <person name="Ishizaki K."/>
            <person name="Yamaoka S."/>
            <person name="Nishihama R."/>
            <person name="Nakamura Y."/>
            <person name="Berger F."/>
            <person name="Adam C."/>
            <person name="Aki S.S."/>
            <person name="Althoff F."/>
            <person name="Araki T."/>
            <person name="Arteaga-Vazquez M.A."/>
            <person name="Balasubrmanian S."/>
            <person name="Bauer D."/>
            <person name="Boehm C.R."/>
            <person name="Briginshaw L."/>
            <person name="Caballero-Perez J."/>
            <person name="Catarino B."/>
            <person name="Chen F."/>
            <person name="Chiyoda S."/>
            <person name="Chovatia M."/>
            <person name="Davies K.M."/>
            <person name="Delmans M."/>
            <person name="Demura T."/>
            <person name="Dierschke T."/>
            <person name="Dolan L."/>
            <person name="Dorantes-Acosta A.E."/>
            <person name="Eklund D.M."/>
            <person name="Florent S.N."/>
            <person name="Flores-Sandoval E."/>
            <person name="Fujiyama A."/>
            <person name="Fukuzawa H."/>
            <person name="Galik B."/>
            <person name="Grimanelli D."/>
            <person name="Grimwood J."/>
            <person name="Grossniklaus U."/>
            <person name="Hamada T."/>
            <person name="Haseloff J."/>
            <person name="Hetherington A.J."/>
            <person name="Higo A."/>
            <person name="Hirakawa Y."/>
            <person name="Hundley H.N."/>
            <person name="Ikeda Y."/>
            <person name="Inoue K."/>
            <person name="Inoue S."/>
            <person name="Ishida S."/>
            <person name="Jia Q."/>
            <person name="Kakita M."/>
            <person name="Kanazawa T."/>
            <person name="Kawai Y."/>
            <person name="Kawashima T."/>
            <person name="Kennedy M."/>
            <person name="Kinose K."/>
            <person name="Kinoshita T."/>
            <person name="Kohara Y."/>
            <person name="Koide E."/>
            <person name="Komatsu K."/>
            <person name="Kopischke S."/>
            <person name="Kubo M."/>
            <person name="Kyozuka J."/>
            <person name="Lagercrantz U."/>
            <person name="Lin S.S."/>
            <person name="Lindquist E."/>
            <person name="Lipzen A.M."/>
            <person name="Lu C."/>
            <person name="Luna E.D."/>
            <person name="Martienssen R.A."/>
            <person name="Minamino N."/>
            <person name="Mizutani M."/>
            <person name="Mizutani M."/>
            <person name="Mochizuki N."/>
            <person name="Monte I."/>
            <person name="Mosher R."/>
            <person name="Nagasaki H."/>
            <person name="Nakagami H."/>
            <person name="Naramoto S."/>
            <person name="Nishitani K."/>
            <person name="Ohtani M."/>
            <person name="Okamoto T."/>
            <person name="Okumura M."/>
            <person name="Phillips J."/>
            <person name="Pollak B."/>
            <person name="Reinders A."/>
            <person name="Roevekamp M."/>
            <person name="Sano R."/>
            <person name="Sawa S."/>
            <person name="Schmid M.W."/>
            <person name="Shirakawa M."/>
            <person name="Solano R."/>
            <person name="Spunde A."/>
            <person name="Suetsugu N."/>
            <person name="Sugano S."/>
            <person name="Sugiyama A."/>
            <person name="Sun R."/>
            <person name="Suzuki Y."/>
            <person name="Takenaka M."/>
            <person name="Takezawa D."/>
            <person name="Tomogane H."/>
            <person name="Tsuzuki M."/>
            <person name="Ueda T."/>
            <person name="Umeda M."/>
            <person name="Ward J.M."/>
            <person name="Watanabe Y."/>
            <person name="Yazaki K."/>
            <person name="Yokoyama R."/>
            <person name="Yoshitake Y."/>
            <person name="Yotsui I."/>
            <person name="Zachgo S."/>
            <person name="Schmutz J."/>
        </authorList>
    </citation>
    <scope>NUCLEOTIDE SEQUENCE [LARGE SCALE GENOMIC DNA]</scope>
    <source>
        <strain evidence="1">Tak-1</strain>
    </source>
</reference>
<name>A0A2R6XUE0_MARPO</name>
<dbReference type="Proteomes" id="UP000244005">
    <property type="component" value="Unassembled WGS sequence"/>
</dbReference>
<dbReference type="EMBL" id="KZ772674">
    <property type="protein sequence ID" value="PTQ49721.1"/>
    <property type="molecule type" value="Genomic_DNA"/>
</dbReference>
<accession>A0A2R6XUE0</accession>
<sequence length="99" mass="11133">MTLRLFQKPNQSLTNVDAALNSRRLRRLGNRYTAALHTLRKLTAYRVPKAMMKAGSVEFRAAGLVPFLLSQSTVSGISPRNLNREWRRGHRLARVGGGM</sequence>
<protein>
    <submittedName>
        <fullName evidence="1">Uncharacterized protein</fullName>
    </submittedName>
</protein>
<proteinExistence type="predicted"/>
<evidence type="ECO:0000313" key="1">
    <source>
        <dbReference type="EMBL" id="PTQ49720.1"/>
    </source>
</evidence>
<dbReference type="EMBL" id="KZ772674">
    <property type="protein sequence ID" value="PTQ49720.1"/>
    <property type="molecule type" value="Genomic_DNA"/>
</dbReference>
<keyword evidence="2" id="KW-1185">Reference proteome</keyword>
<organism evidence="1 2">
    <name type="scientific">Marchantia polymorpha</name>
    <name type="common">Common liverwort</name>
    <name type="synonym">Marchantia aquatica</name>
    <dbReference type="NCBI Taxonomy" id="3197"/>
    <lineage>
        <taxon>Eukaryota</taxon>
        <taxon>Viridiplantae</taxon>
        <taxon>Streptophyta</taxon>
        <taxon>Embryophyta</taxon>
        <taxon>Marchantiophyta</taxon>
        <taxon>Marchantiopsida</taxon>
        <taxon>Marchantiidae</taxon>
        <taxon>Marchantiales</taxon>
        <taxon>Marchantiaceae</taxon>
        <taxon>Marchantia</taxon>
    </lineage>
</organism>
<evidence type="ECO:0000313" key="2">
    <source>
        <dbReference type="Proteomes" id="UP000244005"/>
    </source>
</evidence>
<gene>
    <name evidence="1" type="ORF">MARPO_0002s0188</name>
</gene>
<dbReference type="AlphaFoldDB" id="A0A2R6XUE0"/>
<reference evidence="2" key="1">
    <citation type="journal article" date="2017" name="Cell">
        <title>Insights into land plant evolution garnered from the Marchantia polymorpha genome.</title>
        <authorList>
            <person name="Bowman J.L."/>
            <person name="Kohchi T."/>
            <person name="Yamato K.T."/>
            <person name="Jenkins J."/>
            <person name="Shu S."/>
            <person name="Ishizaki K."/>
            <person name="Yamaoka S."/>
            <person name="Nishihama R."/>
            <person name="Nakamura Y."/>
            <person name="Berger F."/>
            <person name="Adam C."/>
            <person name="Aki S.S."/>
            <person name="Althoff F."/>
            <person name="Araki T."/>
            <person name="Arteaga-Vazquez M.A."/>
            <person name="Balasubrmanian S."/>
            <person name="Barry K."/>
            <person name="Bauer D."/>
            <person name="Boehm C.R."/>
            <person name="Briginshaw L."/>
            <person name="Caballero-Perez J."/>
            <person name="Catarino B."/>
            <person name="Chen F."/>
            <person name="Chiyoda S."/>
            <person name="Chovatia M."/>
            <person name="Davies K.M."/>
            <person name="Delmans M."/>
            <person name="Demura T."/>
            <person name="Dierschke T."/>
            <person name="Dolan L."/>
            <person name="Dorantes-Acosta A.E."/>
            <person name="Eklund D.M."/>
            <person name="Florent S.N."/>
            <person name="Flores-Sandoval E."/>
            <person name="Fujiyama A."/>
            <person name="Fukuzawa H."/>
            <person name="Galik B."/>
            <person name="Grimanelli D."/>
            <person name="Grimwood J."/>
            <person name="Grossniklaus U."/>
            <person name="Hamada T."/>
            <person name="Haseloff J."/>
            <person name="Hetherington A.J."/>
            <person name="Higo A."/>
            <person name="Hirakawa Y."/>
            <person name="Hundley H.N."/>
            <person name="Ikeda Y."/>
            <person name="Inoue K."/>
            <person name="Inoue S.I."/>
            <person name="Ishida S."/>
            <person name="Jia Q."/>
            <person name="Kakita M."/>
            <person name="Kanazawa T."/>
            <person name="Kawai Y."/>
            <person name="Kawashima T."/>
            <person name="Kennedy M."/>
            <person name="Kinose K."/>
            <person name="Kinoshita T."/>
            <person name="Kohara Y."/>
            <person name="Koide E."/>
            <person name="Komatsu K."/>
            <person name="Kopischke S."/>
            <person name="Kubo M."/>
            <person name="Kyozuka J."/>
            <person name="Lagercrantz U."/>
            <person name="Lin S.S."/>
            <person name="Lindquist E."/>
            <person name="Lipzen A.M."/>
            <person name="Lu C.W."/>
            <person name="De Luna E."/>
            <person name="Martienssen R.A."/>
            <person name="Minamino N."/>
            <person name="Mizutani M."/>
            <person name="Mizutani M."/>
            <person name="Mochizuki N."/>
            <person name="Monte I."/>
            <person name="Mosher R."/>
            <person name="Nagasaki H."/>
            <person name="Nakagami H."/>
            <person name="Naramoto S."/>
            <person name="Nishitani K."/>
            <person name="Ohtani M."/>
            <person name="Okamoto T."/>
            <person name="Okumura M."/>
            <person name="Phillips J."/>
            <person name="Pollak B."/>
            <person name="Reinders A."/>
            <person name="Rovekamp M."/>
            <person name="Sano R."/>
            <person name="Sawa S."/>
            <person name="Schmid M.W."/>
            <person name="Shirakawa M."/>
            <person name="Solano R."/>
            <person name="Spunde A."/>
            <person name="Suetsugu N."/>
            <person name="Sugano S."/>
            <person name="Sugiyama A."/>
            <person name="Sun R."/>
            <person name="Suzuki Y."/>
            <person name="Takenaka M."/>
            <person name="Takezawa D."/>
            <person name="Tomogane H."/>
            <person name="Tsuzuki M."/>
            <person name="Ueda T."/>
            <person name="Umeda M."/>
            <person name="Ward J.M."/>
            <person name="Watanabe Y."/>
            <person name="Yazaki K."/>
            <person name="Yokoyama R."/>
            <person name="Yoshitake Y."/>
            <person name="Yotsui I."/>
            <person name="Zachgo S."/>
            <person name="Schmutz J."/>
        </authorList>
    </citation>
    <scope>NUCLEOTIDE SEQUENCE [LARGE SCALE GENOMIC DNA]</scope>
    <source>
        <strain evidence="2">Tak-1</strain>
    </source>
</reference>